<dbReference type="GO" id="GO:0005856">
    <property type="term" value="C:cytoskeleton"/>
    <property type="evidence" value="ECO:0007669"/>
    <property type="project" value="UniProtKB-SubCell"/>
</dbReference>
<feature type="domain" description="Calponin-homology (CH)" evidence="19">
    <location>
        <begin position="162"/>
        <end position="266"/>
    </location>
</feature>
<dbReference type="GO" id="GO:0005640">
    <property type="term" value="C:nuclear outer membrane"/>
    <property type="evidence" value="ECO:0007669"/>
    <property type="project" value="UniProtKB-SubCell"/>
</dbReference>
<evidence type="ECO:0000313" key="22">
    <source>
        <dbReference type="Proteomes" id="UP000472277"/>
    </source>
</evidence>
<dbReference type="InterPro" id="IPR036872">
    <property type="entry name" value="CH_dom_sf"/>
</dbReference>
<keyword evidence="6 15" id="KW-0812">Transmembrane</keyword>
<feature type="coiled-coil region" evidence="16">
    <location>
        <begin position="1130"/>
        <end position="1232"/>
    </location>
</feature>
<feature type="coiled-coil region" evidence="16">
    <location>
        <begin position="422"/>
        <end position="449"/>
    </location>
</feature>
<keyword evidence="22" id="KW-1185">Reference proteome</keyword>
<reference evidence="21" key="2">
    <citation type="submission" date="2025-09" db="UniProtKB">
        <authorList>
            <consortium name="Ensembl"/>
        </authorList>
    </citation>
    <scope>IDENTIFICATION</scope>
</reference>
<feature type="coiled-coil region" evidence="16">
    <location>
        <begin position="2585"/>
        <end position="2619"/>
    </location>
</feature>
<dbReference type="FunFam" id="1.20.58.60:FF:000112">
    <property type="entry name" value="nesprin-1 isoform X4"/>
    <property type="match status" value="1"/>
</dbReference>
<dbReference type="PANTHER" id="PTHR14514:SF3">
    <property type="entry name" value="NESPRIN-1"/>
    <property type="match status" value="1"/>
</dbReference>
<keyword evidence="12" id="KW-0206">Cytoskeleton</keyword>
<evidence type="ECO:0000256" key="16">
    <source>
        <dbReference type="SAM" id="Coils"/>
    </source>
</evidence>
<evidence type="ECO:0000256" key="3">
    <source>
        <dbReference type="ARBA" id="ARBA00008619"/>
    </source>
</evidence>
<feature type="region of interest" description="Disordered" evidence="17">
    <location>
        <begin position="4981"/>
        <end position="5018"/>
    </location>
</feature>
<feature type="domain" description="KASH" evidence="20">
    <location>
        <begin position="7625"/>
        <end position="7685"/>
    </location>
</feature>
<feature type="compositionally biased region" description="Basic and acidic residues" evidence="17">
    <location>
        <begin position="7194"/>
        <end position="7203"/>
    </location>
</feature>
<dbReference type="GeneTree" id="ENSGT00940000154481"/>
<evidence type="ECO:0000256" key="2">
    <source>
        <dbReference type="ARBA" id="ARBA00004245"/>
    </source>
</evidence>
<feature type="coiled-coil region" evidence="16">
    <location>
        <begin position="4908"/>
        <end position="4935"/>
    </location>
</feature>
<evidence type="ECO:0000256" key="9">
    <source>
        <dbReference type="ARBA" id="ARBA00023054"/>
    </source>
</evidence>
<feature type="region of interest" description="Disordered" evidence="17">
    <location>
        <begin position="7563"/>
        <end position="7622"/>
    </location>
</feature>
<evidence type="ECO:0000256" key="6">
    <source>
        <dbReference type="ARBA" id="ARBA00022692"/>
    </source>
</evidence>
<feature type="coiled-coil region" evidence="16">
    <location>
        <begin position="605"/>
        <end position="632"/>
    </location>
</feature>
<feature type="transmembrane region" description="Helical" evidence="18">
    <location>
        <begin position="7627"/>
        <end position="7653"/>
    </location>
</feature>
<dbReference type="FunFam" id="1.20.58.60:FF:000137">
    <property type="entry name" value="nesprin-1 isoform X2"/>
    <property type="match status" value="1"/>
</dbReference>
<dbReference type="Pfam" id="PF25034">
    <property type="entry name" value="Spectrin_SYNE1"/>
    <property type="match status" value="1"/>
</dbReference>
<dbReference type="InterPro" id="IPR001589">
    <property type="entry name" value="Actinin_actin-bd_CS"/>
</dbReference>
<feature type="region of interest" description="Disordered" evidence="17">
    <location>
        <begin position="7128"/>
        <end position="7167"/>
    </location>
</feature>
<dbReference type="InterPro" id="IPR057057">
    <property type="entry name" value="Spectrin_SYNE1"/>
</dbReference>
<dbReference type="PANTHER" id="PTHR14514">
    <property type="entry name" value="PKA ANCHORING PROTEIN"/>
    <property type="match status" value="1"/>
</dbReference>
<evidence type="ECO:0000256" key="12">
    <source>
        <dbReference type="ARBA" id="ARBA00023212"/>
    </source>
</evidence>
<dbReference type="Proteomes" id="UP000472277">
    <property type="component" value="Chromosome 25"/>
</dbReference>
<feature type="compositionally biased region" description="Low complexity" evidence="17">
    <location>
        <begin position="7204"/>
        <end position="7213"/>
    </location>
</feature>
<sequence length="7685" mass="879358">MERADEQEAVQKRTFTKWINSHLTKCKPPLEVTDLFEDIKDGVKLLALLEVLSGQRLPCEQGRQLKRIHWVSNIGTALRFLEGRKIKLVNIHATDIADGRPSIVLGLIWTVILYFQIEELTSNLLALEALSSSTSSVDSMASNSETGSPALKREVVPKKFQGNAKKALLRWVQSTAAKYGIEVKDFGASWRSGVAFHSVVHAIRPDLVDMEVVRRRSNRENLEEAFSLAENELGIPRLLDPEDVDVDKPDEKSIMTYVAQFLKHYPNPHHSQTDGQEEELLLPYIPTFAPSIPNLQLKERKVLRELKVWLEQMERDVLQVQGAEGNITDKYQGFKSFRVQYEIKKKQTEPLLQPVNKDGKLSVDQALVNQAWEHVSSTLLDWHIHLDKSLPGPLGVIGALLHRAEIALREEIPIQQAHEETANVIQRKLEQHKEILKNLESHKQTFQQIHRDRSVNGVPVPPEQLQDMAERFNYVSTSSYAHLIKLEFWEIKYRLMAFLILAESKLKSWIIKYGRRDSVELLLQSYITFIEGHMFFEQYETTFKALRQSADVYVKSDCSSEEAEGVGKFMSDASAQWKNLSVEVRSVRSMLEEVISNWEKYSSTVAGLQAWLEDAEQMLNQSENDKRDFFRNLPHWIQQHLDMNDAGNFLIETCDETVSRDLKQQLLLLNGRWRELFVKVKHYARVDEVDKWKQDYQDCIATLKTFMDATNDKMTAPVQVSFLNVRTFVQDVEDIKNKVPAMEAACKTASRTAQLLIKDTPAEEVSTMLAVMASIKEEMSKVTIHLHFICSFVCWVMRTACEYVCICVSQAMIKESTEWKNHVEVNSSLMKRFDESRGELEKVLKVAQAFLNERGNPEDLLKKHTEFFVQLDQQVLDVFLKACDELTDIVPKEEQQSLQETVRKLHRHWKDVQTEAPYHLLHLKVEVERSKLMVSMQECQSELTRENRHLAGMGSERLIKEHRDFFREKGPQSLCEKKLQLMEELCQMLPDSNPAHQTLDSSKKAYSELWEEIDSTHHNLMQHPDKWEEFNTRFSELSAWLSSKESQLRLLRNRANDPSKHEQVKATITVKLQEGNLGWLKSRLAVLIEICSETDAQSQAGAINKLSTNFKGLLSYLTESEKVVLAVGDCVQFREEVRGALNELEQGQQEVHLEVTRILDSETVREAQQLLQVHQQQLKRLRMKRKDVQQQIARGHQLQAEEGLGETLQQDLQSLETTLSNMDHTMDLQEQELEVSSLTDCTFWGYWILSVYSMSPCVPLCIVCVLKVPMCSSVHYLCTESPHVANALDGMKNQWTRFGTELEAFSSWISEKEKEMDALKSSAAPLGQQINTVKVLSVLSQLEAHSQALAQFISSGEAARIKARLTQIGSLESLKAALLPLSAGARRLSNREQAERAVAALQTSYDQSLGQAKEKQNTLEKVLSLWQNITFLERGKYFFMALYVLIDFPGICILYRIKELQSQLSQVEQFDLALLKFSQWSETLLSTLHSTSLVNITDLQNSFLFLFLFIPLLFDAQLLQGRQVSCLQPYLEVQQLAELRLDCLGKLEAFLETHGAAVGVLRGLRQTVESSGSWDHGRVEELQRELEAIVPDISSLETLAAGLDSSLCKGIYIGSGSRTSCRVLADGLSGELDTVRNLLGTKQSEAEALGALWSSFRQRKEQLLKSVEDIKEKADHQSLRDPSPLALQQRLRFYNQLEDELQSQQHEEQWLRDKGQQLAQRDAELAGEVLREISLLGSVFKMCVVRQEQCSVLVELMREYHNLRTSIAATLENTEAVADIGSALKDHEETKKSLAKHEAVKAEMLAKQSDLDQFSSKGKLLLCDLKKIPDCEAQLMTTDMQTLVDQWLEVSERIEDNIEHLSQSLALSDDVQQISEEIEGWTNSSMMELSESLNNLIGSQRMEARLSALQVNSSSVGLPHTTSAGANQYSVCLFQVLEADLRKKLSQVQKLCEQARGNLRDFSSQRKQLEDYITQMSDWLKTIEQSLTSSPIGSDLEDICRVKDIQKDLQNQQGSIDSTRESLNTLCRKYPSEELAGLGSALTDLIKGYESVNQLSSRTLASLQHGLQKHFNGEDGWFLRGGALERVEDGELRLTQVCEEGEKLLLHLPKASAGQVQQHLSSIQQDWDRYVEQCRLNQQALEDSTAQLNGFEGRLKRLRQWLEHMEQRVTSELPEEKHRGLEKATLEGVEEYHQELLKERDSFERLCQESQVLNEGGRGDGGETRAAAGLQSQHQALLRRVRERLRCCQVNLQEQEAFKETLQSTWSWLNGMKERLGTLNSTLGNKVTLEKRLGLVQDILLMKGEGEVKLNMAVGKGEQVLKHNSVEGQEVICSQLQNLKDAWASMLMTSMSCHSRLEWTVAQWSNYQDSKGQLQQWMESVEQEVGLALDQQPGLKEKAYLLERLRALQADVEAHAAPLARLTETAAELHEKTGDQAFGPEQRMELNAHFADITVQAMENRVTEHEHYLEAVRDFNDWLASAKEELQHWSDLSGDSTSVNRKLAKVQELIDSRQRGRERLSRVQRCGAATRDHTGSAGFEAVEREEAALLSAWEQWERGALQNRAGLETALSQLASSEQEFNCLAAQLEMDLQEFSSQLQEWRHRLSQAEGKNSREEAVQGWQIDTLEGLVKMEPMSDSLKYQLNGLCRFSKDLGTQSERVSSLIKEYNSFWSVYNMLFCCKAITYAMGPIPKCILSLGHSVSNPKEFLSDREQGHSKLNAVVLSGELVVSIAAKDRVDAVRAKMSSAREDWKTLMSNVHQRETALQNLQSQMKDFEASVEPLQEWLNGTEAAVQESSTRLNDLTAKKQELHKLQSVLEELASQEVQLIRLREKAQLLWDGHAARKGFVHRVSQLSAQYLALTNLTKEKASRIDRIVTEHQLFSQGLKELQNWVADTSHMLQTYCTPTADKNVLDSRMIKLEALLTARQEKEIQLKMLVTRGESVQRNTSVEGVPVVCKNIQDLKDSWETLLSASIQCKRLASLFNKQCSEMRDKTANLGKAKTAVGKAEELVQAHQEYERGLHVFEAWLEQEQEKLGCNTQLEGDVDTLEETLQKLQELQVQCTEGQALLNTLLDSRDQVVPWGVPQIEDRILETLQQDWNLYQGKLGDTRAQLNSALAKLRQMEQKFQCLDSWLNSMESKGQLRSHRRSNRATKDAQLQLIKSWQEEVLVHQEEVEGLSVLAQQIIDETHISSRVSTRATQLTSRYHALLLHLLESIKQLQVEVCCIEENQNVFRTFSDWLSSAQNNFSTMAISISVVDRLTMERKMKTLEALQSDMEQGHSFLKTMREKTERAVAFLEEPEAEQLREEVDAHRSQLEGLMDGLRTEHSSLEKLQSHESAVRSVVEKGEVLLDMVCDPTIRDNMNRLQTDYQELCTAAKSQVQSLVEWVKEHECYNSELQEVEKWLLQMSSRLVTSDSMQTCSMETATQQLAHHKVYQSLDRELQKHVSHQDTLQQCQTWLSTVNEELLLHCQPPFGMQEALKQVKHYRALQEQASTYLDLVCSVCDLSDDAVKATAAEVQQVKHTERMLSSQELCEGWREIKEQKQELSDQFQDMEQQLLSLSRRPAELETKIALNMLTQAKEFSQQLQSKQATLSRMTESVSRLTAGQDSPEHGEIGRLSHAWLGLFHQANRLQGQRQEDLQRIQEYHNCITAMEALFEQVSKEWDNLARTDAESSSEHLEALKKLAIALEDQKGTLEDLKDQRQKVTHHLNLDDKELVKEQIGHFEQRWVQLQSLINRKIQDSVLTLEDMAKVEARLKEAREWAEEQQPGLSEAMKMSPPPELAQSFLFDHLSICSELEAKQLLLAQAMSDADRVLAHLGLNECQRLQQLISDTQAVVESLSVLVARKYFKADLEKMCQWLKQADIVTFPEINLMNGDLELNVQLLKYRQIVEQAMEYENLLLIVQRTGQEILPTLNEVDHCYLDEKLNALPQKYNSILALAKEKQEKIEQAILARKEYASFIDVTHNALKELEEQFHNLGMQPVGLQTEEVVNLLSDYKALQVDLGNLGLAVSELNQKKEGFRSTGQPWRPEELTQLVSLYNGLKRLIEQRVEHLNDTLESFEDHKAMAMQVDSELKATKEQLVKVNAETQSAEERLKNYHALAGSLQSASSHLSRLMEQMDDLAPQLDKAAHEASREQVVLWQEELQSLQSAVGELIVECENRFVQSKDFETEVKRTLDWLQHIRDELGCAVVVEDVRVEKVQEEIRKQQIMQDEVQSRLRIVAALSSREKQKYTSANELVPAHVDLSLEEMAKLQADVQQAMSSKQITLEQALALCQKYHFRMQSACEWLEDAVAFLQLASLGVDVENYEECLRHCSLPFSWEQKFLDHLQELEALPPQLENLVNPTTKEQLRLNVESAQQRGVESLVSMVNGFQEKLTGLEEQASQLELVGSEASKATISRSMTTVWQRWTRLRSVARGQERVLEDTAQEWRTFREKMVKLRSMVEDLQSRIIDCVVEKASKATLQSVLDQHELLIQDVERELSSLTLLRQYALSLLHDVEVPSPSPTSGQDELPSLKEIRAVQDHLESVVKAWIQETRELLLNPASDIDALLQELEHVDKIAEQQQSKYLDLYTILPSETSMQLAEVSLALGAIEDQIQRTRDIKEDISSRIHDVSEKMKAISTSLNDKASDVHHAKDDTKAGTHLEEYNEMLDFIVRWSEKAKGLVRANIIWNSSSHLQEQIRMDESMLRESRELHGDLQAMGEKVDLLSEVLQTENMSQQVCELSRHTEELQQTIRTRLQSLQDAAKSMEPLEYEVKTLQVALEQVQATLTSPELARQSLKEQLAQRQRVLSEMEGFKQQVQAVQLCQSALRVPEEVMPGLAICRTALGLQQEASQLQHVAIQQCNILQEAVVQYEQYEQEAKHFQGLIEDAHRVIQDQPIPTSNIQELQAQILHHEELAQKIKGYQEEIASLNSKCKMLTVKAKHDTMLLTVSETERAGLTVEDLDGDTDKPSVLMMTAGRCHTLLSPVTEESGEEGTSSEISSPVCRSPSPNTLPRAPIQELNDPTFESEANLDDLQRSWETLKNVISEKQRSLYEVLEKQQCDQGSLQSISSKMEAKLNKPLEADRSTDSHMEAHQAGVEEVQRPQEEIDKLQTSFSDELGSAAVDDTADQLAMSERMATIQMKASGERQLLEERVSDRLEEQHQEQTLQHYLNQADQMDQWLLSTREALCPSAEEEQLIDGQNMLQEIEQKVVALSELTMRSESLLLEGRQETRLDMREDTEQLARKLRTLKGSLLELQRMLQDKHINIQVRLFSGYLMTEPFSPEILLERETRAAQYQMRQRWESLRKDLRTKLQLLQKTLEQDHKQQVLTSPSINAYSQQATLGKVIPMEQHLYQAVSATSSWLDGVENTLFSGPVLLTENAETQLQNQEALGKDVSEVTGEVSHSRGLLGQPTGLCAEDQVLLEDALDCLTERLQTLDSALERRCEHMRTRMQELTYYQDAYEELVMTVGSRRSSLNQNMALKGQYERALQDLADLMDTAQDKMAGDQRVIASSVEEVQILLDKHKEFFQGLESHMILTETFFKKISGLVVPREKQALEDILTLAQGVLKQAHRRGVELEYILETWSRLVPDYQALCMQLEAVEGSIPTGGLVEETEESLTERSSLYQSLKGRLMEHQHKLSQVLEEGKRLQLSVCCPGLDTKLAVLGEHWLSNTTKVNKELQRLEAILKYWTRYQKESSELIGWLQSALERLDFWNNQAAVVPQEMETCRDLLSAFLDFCKEVESRSSLKNSVLTEGNQLLRLKRVGTAALRSDLARIDSEWTQLLTLIPGVQEKLHQLQMEKLASRHAISELVNWMSLMENVIGEDEENLKGAVGSTVIQDYLQKYKGFRVDVRCKQLTVDFVNQSVLQISDQDVESRRSDQTDFAEKLGVMNRRWQLLQGLITERVQFLETLLEAWLNYENNIQGLKTWLLTQEERLKRKPRIEDLTSVQNALNDCQEMEEKVKEKESEVERVEEQACALIQNKTDEACAVVMETLQAVNHTWANLDHLIGQLKISLVSVLDQWSLYKLSSEEMNGYLMEGRYSVSRFRLLTGSLEAVHLQVESLQSLQEELEKQEGSLRKFGSVTHQLLKECHPSVSDSLNKTLKDVNARWSSLLEEISERLRSSKALLQLWQHYKELYGKSSSSVQLQEEQADRLLETACTKDITDEEVSTWIQDCSELLRSQAPVKASLQVIQELGDQLKQQVDTSAASAVQTDHLSLTQRLVTVEQALSRQLTTLQMGVQDYETFNEQLGSLGRWMVEGEEALKVQDPNGSSDLSIIQDRMEELKRQILRFSSMAHDLERLNELGYRLPLNDIEIKRMQNLNRSWSAANAQTTERFSKLQSFLLQQQTFLEKCETWMEFLVQTEEKLAVEISGNYERLTEQQRAHKLFQAEMFSRQQILHSIISDGQRMLAQGQVDDRDEFNLKLSLLSNQWQGVVRRAQQRQGVIDSLIRQWQRYRDMSEKLRKWLVVSHPAEALLAGVPVPLQQARSMLDAVQIKEKVLQRQQGSYILTVEAGKQLLLSADSRAEVSLQGEVTDIQDRWRHATICLEEQRRELDNLMKDWETCERGIEGSLEKLREFKRQFSQPLPNHHEDLQAEQMRCTDLEKTVDGWTEDLAHLTVLRESLSSYISAEDLSVLQERMELLHRQWEEICHQLSLRQQQVGEKLNEWAVFKEKNRELCDWLTQMESKVSQNGDVRIEEMIEKLRKDYYEEIAVSQENKQQLYQLGERLSKASHETKASEIEHKLSMVGERWQHLLDLIGARLKKLRETLVAVQQLDKNMISLRSWLTHIETELSRPVLYDTCDSQEIQRKLDLQQELQRDIEKHSTGVASALNLCEVLLHDCDVCTTDTECDSIQQTTRNLDRRWRNICALSMERRLKIEETWRLWQKFLEDFMRFEEWLVTSEKTAALPNSSGVLYTVAKEELKKFEAFQCQVHESLTQLETINKQYRRLARENRTDSSCRLREMSHDGNQRWDNLQKRVASILRRLKHFINQREEFETARDSVVVWLTEMDLQLTNIEHFSECDIRAKIKQLRAFQQEISLTTGKVKHIFHQGEVLLQKSEPLDAAVIEEELEELRRYHQEVFGRLERYNKKLIRLPLTGEESDVSFSDREIELDEPGDLSSIPWSERLGDSPLPSLTAPLRTGAERSGRGTPASVDSIPLEWDHDYDLRKRLESASMALGLASEHREHREEGSYQGSASASSLSGQCSTLDTHILQLDRVLDTSRCMMQQTENIIRSRTPTGPELDASYMGYMRLLGECRSSIDTVKRVGYELKGEEDRASGLADTIDDESQTTGVIQRWELLQAQALSKEMRLKQNLQQWQQFNSDLNAVWVWLEQAGEELEQQRRLDLSTDIQTIKLRIKKLKELQKAVDKRKATVLSINLCSAEFVQSATEESQDLQGRLKEMNNRWDRLGTSLGEWRAALQKALMQCHDFHEMSHGLLLWLENIDRRRNEIVPIDPIQDSNTLHEHHKTLLKIRCELLDTQRKVLSLQDMSLQLLVNSEGSDCLEAKEKVHVIGNRLKLLFKEVTKDLRELEKTLDITSSQQDLSTWSSADELDTTSGSISPVSGRSTPSRRRSQRGKCSLSQQTSGPSVSSPHRSHRYLSPEGKSSSSSHFLYRVLWVAVPLQLLFLLLLVGMVCLVPMCEGDFDCTQSNNFARSFHPMLQYTNGPPPV</sequence>
<comment type="similarity">
    <text evidence="3">Belongs to the nesprin family.</text>
</comment>
<dbReference type="Gene3D" id="1.20.58.60">
    <property type="match status" value="28"/>
</dbReference>
<dbReference type="InterPro" id="IPR002017">
    <property type="entry name" value="Spectrin_repeat"/>
</dbReference>
<feature type="coiled-coil region" evidence="16">
    <location>
        <begin position="2804"/>
        <end position="2834"/>
    </location>
</feature>
<keyword evidence="10 15" id="KW-0472">Membrane</keyword>
<feature type="compositionally biased region" description="Basic and acidic residues" evidence="17">
    <location>
        <begin position="5077"/>
        <end position="5089"/>
    </location>
</feature>
<keyword evidence="4" id="KW-0963">Cytoplasm</keyword>
<dbReference type="InterPro" id="IPR056887">
    <property type="entry name" value="SYNE1/2_dom"/>
</dbReference>
<evidence type="ECO:0000256" key="11">
    <source>
        <dbReference type="ARBA" id="ARBA00023203"/>
    </source>
</evidence>
<feature type="compositionally biased region" description="Polar residues" evidence="17">
    <location>
        <begin position="7595"/>
        <end position="7608"/>
    </location>
</feature>
<dbReference type="FunFam" id="1.10.418.10:FF:000033">
    <property type="entry name" value="nesprin-1 isoform X1"/>
    <property type="match status" value="1"/>
</dbReference>
<feature type="topological domain" description="Cytoplasmic" evidence="15">
    <location>
        <begin position="1"/>
        <end position="7633"/>
    </location>
</feature>
<evidence type="ECO:0000313" key="21">
    <source>
        <dbReference type="Ensembl" id="ENSSTUP00000020485.1"/>
    </source>
</evidence>
<feature type="region of interest" description="Disordered" evidence="17">
    <location>
        <begin position="7194"/>
        <end position="7213"/>
    </location>
</feature>
<dbReference type="PROSITE" id="PS51049">
    <property type="entry name" value="KASH"/>
    <property type="match status" value="1"/>
</dbReference>
<dbReference type="InterPro" id="IPR047291">
    <property type="entry name" value="CH_SYNE1_rpt2"/>
</dbReference>
<feature type="coiled-coil region" evidence="16">
    <location>
        <begin position="5297"/>
        <end position="5324"/>
    </location>
</feature>
<evidence type="ECO:0000256" key="1">
    <source>
        <dbReference type="ARBA" id="ARBA00004204"/>
    </source>
</evidence>
<keyword evidence="9 16" id="KW-0175">Coiled coil</keyword>
<dbReference type="GO" id="GO:0003779">
    <property type="term" value="F:actin binding"/>
    <property type="evidence" value="ECO:0007669"/>
    <property type="project" value="UniProtKB-KW"/>
</dbReference>
<feature type="coiled-coil region" evidence="16">
    <location>
        <begin position="4471"/>
        <end position="4498"/>
    </location>
</feature>
<dbReference type="SMART" id="SM00033">
    <property type="entry name" value="CH"/>
    <property type="match status" value="2"/>
</dbReference>
<gene>
    <name evidence="21" type="primary">LOC115162000</name>
    <name evidence="21" type="synonym">SYNE1</name>
</gene>
<feature type="coiled-coil region" evidence="16">
    <location>
        <begin position="3541"/>
        <end position="3568"/>
    </location>
</feature>
<dbReference type="SMART" id="SM01249">
    <property type="entry name" value="KASH"/>
    <property type="match status" value="1"/>
</dbReference>
<evidence type="ECO:0000256" key="14">
    <source>
        <dbReference type="ARBA" id="ARBA00046312"/>
    </source>
</evidence>
<evidence type="ECO:0000259" key="20">
    <source>
        <dbReference type="PROSITE" id="PS51049"/>
    </source>
</evidence>
<feature type="topological domain" description="Perinuclear space" evidence="15">
    <location>
        <begin position="7656"/>
        <end position="7685"/>
    </location>
</feature>
<dbReference type="FunFam" id="1.20.58.60:FF:000073">
    <property type="entry name" value="Nesprin-1 isoform 1"/>
    <property type="match status" value="1"/>
</dbReference>
<feature type="compositionally biased region" description="Polar residues" evidence="17">
    <location>
        <begin position="7563"/>
        <end position="7583"/>
    </location>
</feature>
<dbReference type="Ensembl" id="ENSSTUT00000021544.1">
    <property type="protein sequence ID" value="ENSSTUP00000020485.1"/>
    <property type="gene ID" value="ENSSTUG00000005129.1"/>
</dbReference>
<evidence type="ECO:0000256" key="10">
    <source>
        <dbReference type="ARBA" id="ARBA00023136"/>
    </source>
</evidence>
<organism evidence="21 22">
    <name type="scientific">Salmo trutta</name>
    <name type="common">Brown trout</name>
    <dbReference type="NCBI Taxonomy" id="8032"/>
    <lineage>
        <taxon>Eukaryota</taxon>
        <taxon>Metazoa</taxon>
        <taxon>Chordata</taxon>
        <taxon>Craniata</taxon>
        <taxon>Vertebrata</taxon>
        <taxon>Euteleostomi</taxon>
        <taxon>Actinopterygii</taxon>
        <taxon>Neopterygii</taxon>
        <taxon>Teleostei</taxon>
        <taxon>Protacanthopterygii</taxon>
        <taxon>Salmoniformes</taxon>
        <taxon>Salmonidae</taxon>
        <taxon>Salmoninae</taxon>
        <taxon>Salmo</taxon>
    </lineage>
</organism>
<dbReference type="Pfam" id="PF00435">
    <property type="entry name" value="Spectrin"/>
    <property type="match status" value="7"/>
</dbReference>
<accession>A0A673X8C8</accession>
<feature type="coiled-coil region" evidence="16">
    <location>
        <begin position="5951"/>
        <end position="5978"/>
    </location>
</feature>
<evidence type="ECO:0000259" key="19">
    <source>
        <dbReference type="PROSITE" id="PS50021"/>
    </source>
</evidence>
<dbReference type="SUPFAM" id="SSF47576">
    <property type="entry name" value="Calponin-homology domain, CH-domain"/>
    <property type="match status" value="1"/>
</dbReference>
<dbReference type="GO" id="GO:0030017">
    <property type="term" value="C:sarcomere"/>
    <property type="evidence" value="ECO:0007669"/>
    <property type="project" value="UniProtKB-SubCell"/>
</dbReference>
<feature type="coiled-coil region" evidence="16">
    <location>
        <begin position="3677"/>
        <end position="3714"/>
    </location>
</feature>
<dbReference type="CDD" id="cd21243">
    <property type="entry name" value="CH_SYNE1_rpt2"/>
    <property type="match status" value="1"/>
</dbReference>
<dbReference type="Gene3D" id="1.10.418.10">
    <property type="entry name" value="Calponin-like domain"/>
    <property type="match status" value="2"/>
</dbReference>
<keyword evidence="5" id="KW-0597">Phosphoprotein</keyword>
<keyword evidence="11" id="KW-0009">Actin-binding</keyword>
<keyword evidence="8 18" id="KW-1133">Transmembrane helix</keyword>
<dbReference type="Pfam" id="PF25035">
    <property type="entry name" value="SYNE1"/>
    <property type="match status" value="1"/>
</dbReference>
<name>A0A673X8C8_SALTR</name>
<evidence type="ECO:0000256" key="7">
    <source>
        <dbReference type="ARBA" id="ARBA00022737"/>
    </source>
</evidence>
<evidence type="ECO:0000256" key="5">
    <source>
        <dbReference type="ARBA" id="ARBA00022553"/>
    </source>
</evidence>
<dbReference type="InterPro" id="IPR018159">
    <property type="entry name" value="Spectrin/alpha-actinin"/>
</dbReference>
<dbReference type="Pfam" id="PF10541">
    <property type="entry name" value="KASH"/>
    <property type="match status" value="1"/>
</dbReference>
<keyword evidence="7" id="KW-0677">Repeat</keyword>
<proteinExistence type="inferred from homology"/>
<dbReference type="FunFam" id="1.10.418.10:FF:000037">
    <property type="entry name" value="nesprin-1 isoform X1"/>
    <property type="match status" value="1"/>
</dbReference>
<feature type="region of interest" description="Disordered" evidence="17">
    <location>
        <begin position="5077"/>
        <end position="5101"/>
    </location>
</feature>
<dbReference type="FunFam" id="1.20.58.60:FF:000190">
    <property type="entry name" value="Nesprin-1 isoform 1"/>
    <property type="match status" value="1"/>
</dbReference>
<dbReference type="Pfam" id="PF00307">
    <property type="entry name" value="CH"/>
    <property type="match status" value="2"/>
</dbReference>
<dbReference type="InterPro" id="IPR001715">
    <property type="entry name" value="CH_dom"/>
</dbReference>
<evidence type="ECO:0000256" key="13">
    <source>
        <dbReference type="ARBA" id="ARBA00023242"/>
    </source>
</evidence>
<dbReference type="FunFam" id="1.20.58.60:FF:000139">
    <property type="entry name" value="nesprin-1 isoform X1"/>
    <property type="match status" value="1"/>
</dbReference>
<dbReference type="PROSITE" id="PS00020">
    <property type="entry name" value="ACTININ_2"/>
    <property type="match status" value="1"/>
</dbReference>
<dbReference type="SMART" id="SM00150">
    <property type="entry name" value="SPEC"/>
    <property type="match status" value="33"/>
</dbReference>
<reference evidence="21" key="1">
    <citation type="submission" date="2025-08" db="UniProtKB">
        <authorList>
            <consortium name="Ensembl"/>
        </authorList>
    </citation>
    <scope>IDENTIFICATION</scope>
</reference>
<dbReference type="PROSITE" id="PS00019">
    <property type="entry name" value="ACTININ_1"/>
    <property type="match status" value="1"/>
</dbReference>
<dbReference type="InterPro" id="IPR012315">
    <property type="entry name" value="KASH"/>
</dbReference>
<protein>
    <submittedName>
        <fullName evidence="21">Spectrin repeat containing, nuclear envelope 1b</fullName>
    </submittedName>
</protein>
<dbReference type="FunFam" id="1.20.58.60:FF:000126">
    <property type="entry name" value="Spectrin repeat containing, nuclear envelope 1a"/>
    <property type="match status" value="1"/>
</dbReference>
<evidence type="ECO:0000256" key="4">
    <source>
        <dbReference type="ARBA" id="ARBA00022490"/>
    </source>
</evidence>
<dbReference type="PROSITE" id="PS50021">
    <property type="entry name" value="CH"/>
    <property type="match status" value="2"/>
</dbReference>
<dbReference type="CDD" id="cd21241">
    <property type="entry name" value="CH_SYNE1_rpt1"/>
    <property type="match status" value="1"/>
</dbReference>
<feature type="coiled-coil region" evidence="16">
    <location>
        <begin position="4051"/>
        <end position="4102"/>
    </location>
</feature>
<feature type="coiled-coil region" evidence="16">
    <location>
        <begin position="1657"/>
        <end position="1714"/>
    </location>
</feature>
<feature type="domain" description="Calponin-homology (CH)" evidence="19">
    <location>
        <begin position="9"/>
        <end position="116"/>
    </location>
</feature>
<evidence type="ECO:0000256" key="17">
    <source>
        <dbReference type="SAM" id="MobiDB-lite"/>
    </source>
</evidence>
<evidence type="ECO:0000256" key="18">
    <source>
        <dbReference type="SAM" id="Phobius"/>
    </source>
</evidence>
<keyword evidence="13" id="KW-0539">Nucleus</keyword>
<dbReference type="CDD" id="cd00176">
    <property type="entry name" value="SPEC"/>
    <property type="match status" value="7"/>
</dbReference>
<dbReference type="SUPFAM" id="SSF46966">
    <property type="entry name" value="Spectrin repeat"/>
    <property type="match status" value="32"/>
</dbReference>
<dbReference type="FunFam" id="1.20.58.60:FF:000119">
    <property type="entry name" value="nesprin-1 isoform X2"/>
    <property type="match status" value="1"/>
</dbReference>
<evidence type="ECO:0000256" key="15">
    <source>
        <dbReference type="PROSITE-ProRule" id="PRU00385"/>
    </source>
</evidence>
<dbReference type="InterPro" id="IPR047290">
    <property type="entry name" value="CH_SYNE1_rpt1"/>
</dbReference>
<comment type="subcellular location">
    <subcellularLocation>
        <location evidence="2">Cytoplasm</location>
        <location evidence="2">Cytoskeleton</location>
    </subcellularLocation>
    <subcellularLocation>
        <location evidence="1">Cytoplasm</location>
        <location evidence="1">Myofibril</location>
        <location evidence="1">Sarcomere</location>
    </subcellularLocation>
    <subcellularLocation>
        <location evidence="14">Nucleus outer membrane</location>
        <topology evidence="14">Single-pass type IV membrane protein</topology>
    </subcellularLocation>
</comment>
<dbReference type="FunFam" id="1.20.58.60:FF:000233">
    <property type="entry name" value="nesprin-1 isoform X9"/>
    <property type="match status" value="1"/>
</dbReference>
<evidence type="ECO:0000256" key="8">
    <source>
        <dbReference type="ARBA" id="ARBA00022989"/>
    </source>
</evidence>